<sequence>MKLNHINLTVTDTSAATHFLETYFGLRTLADNQMLTVLTDDDNLIFTLTKAGQVNYPNSFHIGFVQENAEQVNTIYHQLKDGGFEMKPPQRSHAMPGGKYAWNFYVQAPGGFMLEVLTAVD</sequence>
<keyword evidence="3" id="KW-1185">Reference proteome</keyword>
<feature type="domain" description="VOC" evidence="1">
    <location>
        <begin position="2"/>
        <end position="119"/>
    </location>
</feature>
<dbReference type="Proteomes" id="UP000654345">
    <property type="component" value="Unassembled WGS sequence"/>
</dbReference>
<reference evidence="2 3" key="1">
    <citation type="journal article" date="2021" name="Int. J. Syst. Evol. Microbiol.">
        <title>Reticulibacter mediterranei gen. nov., sp. nov., within the new family Reticulibacteraceae fam. nov., and Ktedonospora formicarum gen. nov., sp. nov., Ktedonobacter robiniae sp. nov., Dictyobacter formicarum sp. nov. and Dictyobacter arantiisoli sp. nov., belonging to the class Ktedonobacteria.</title>
        <authorList>
            <person name="Yabe S."/>
            <person name="Zheng Y."/>
            <person name="Wang C.M."/>
            <person name="Sakai Y."/>
            <person name="Abe K."/>
            <person name="Yokota A."/>
            <person name="Donadio S."/>
            <person name="Cavaletti L."/>
            <person name="Monciardini P."/>
        </authorList>
    </citation>
    <scope>NUCLEOTIDE SEQUENCE [LARGE SCALE GENOMIC DNA]</scope>
    <source>
        <strain evidence="2 3">SOSP1-30</strain>
    </source>
</reference>
<dbReference type="RefSeq" id="WP_201368785.1">
    <property type="nucleotide sequence ID" value="NZ_BNJG01000001.1"/>
</dbReference>
<dbReference type="CDD" id="cd06587">
    <property type="entry name" value="VOC"/>
    <property type="match status" value="1"/>
</dbReference>
<dbReference type="PROSITE" id="PS51819">
    <property type="entry name" value="VOC"/>
    <property type="match status" value="1"/>
</dbReference>
<comment type="caution">
    <text evidence="2">The sequence shown here is derived from an EMBL/GenBank/DDBJ whole genome shotgun (WGS) entry which is preliminary data.</text>
</comment>
<dbReference type="EMBL" id="BNJG01000001">
    <property type="protein sequence ID" value="GHO51816.1"/>
    <property type="molecule type" value="Genomic_DNA"/>
</dbReference>
<evidence type="ECO:0000313" key="3">
    <source>
        <dbReference type="Proteomes" id="UP000654345"/>
    </source>
</evidence>
<dbReference type="InterPro" id="IPR004360">
    <property type="entry name" value="Glyas_Fos-R_dOase_dom"/>
</dbReference>
<dbReference type="Pfam" id="PF00903">
    <property type="entry name" value="Glyoxalase"/>
    <property type="match status" value="1"/>
</dbReference>
<gene>
    <name evidence="2" type="ORF">KSB_02910</name>
</gene>
<dbReference type="SUPFAM" id="SSF54593">
    <property type="entry name" value="Glyoxalase/Bleomycin resistance protein/Dihydroxybiphenyl dioxygenase"/>
    <property type="match status" value="1"/>
</dbReference>
<accession>A0ABQ3UGI2</accession>
<dbReference type="InterPro" id="IPR037523">
    <property type="entry name" value="VOC_core"/>
</dbReference>
<dbReference type="InterPro" id="IPR029068">
    <property type="entry name" value="Glyas_Bleomycin-R_OHBP_Dase"/>
</dbReference>
<evidence type="ECO:0000313" key="2">
    <source>
        <dbReference type="EMBL" id="GHO51816.1"/>
    </source>
</evidence>
<organism evidence="2 3">
    <name type="scientific">Ktedonobacter robiniae</name>
    <dbReference type="NCBI Taxonomy" id="2778365"/>
    <lineage>
        <taxon>Bacteria</taxon>
        <taxon>Bacillati</taxon>
        <taxon>Chloroflexota</taxon>
        <taxon>Ktedonobacteria</taxon>
        <taxon>Ktedonobacterales</taxon>
        <taxon>Ktedonobacteraceae</taxon>
        <taxon>Ktedonobacter</taxon>
    </lineage>
</organism>
<dbReference type="PANTHER" id="PTHR36113:SF3">
    <property type="entry name" value="SLL5075 PROTEIN"/>
    <property type="match status" value="1"/>
</dbReference>
<dbReference type="PANTHER" id="PTHR36113">
    <property type="entry name" value="LYASE, PUTATIVE-RELATED-RELATED"/>
    <property type="match status" value="1"/>
</dbReference>
<dbReference type="Gene3D" id="3.10.180.10">
    <property type="entry name" value="2,3-Dihydroxybiphenyl 1,2-Dioxygenase, domain 1"/>
    <property type="match status" value="1"/>
</dbReference>
<evidence type="ECO:0000259" key="1">
    <source>
        <dbReference type="PROSITE" id="PS51819"/>
    </source>
</evidence>
<proteinExistence type="predicted"/>
<protein>
    <submittedName>
        <fullName evidence="2">Glyoxalase</fullName>
    </submittedName>
</protein>
<dbReference type="InterPro" id="IPR051332">
    <property type="entry name" value="Fosfomycin_Res_Enzymes"/>
</dbReference>
<name>A0ABQ3UGI2_9CHLR</name>